<dbReference type="RefSeq" id="WP_344909243.1">
    <property type="nucleotide sequence ID" value="NZ_BAAAYO010000008.1"/>
</dbReference>
<name>A0ABV5W304_9BACL</name>
<gene>
    <name evidence="1" type="ORF">ACFFNY_23835</name>
</gene>
<dbReference type="NCBIfam" id="NF010181">
    <property type="entry name" value="PRK13660.1"/>
    <property type="match status" value="1"/>
</dbReference>
<accession>A0ABV5W304</accession>
<protein>
    <submittedName>
        <fullName evidence="1">DUF1273 domain-containing protein</fullName>
    </submittedName>
</protein>
<dbReference type="PIRSF" id="PIRSF021290">
    <property type="entry name" value="DUF1273"/>
    <property type="match status" value="1"/>
</dbReference>
<sequence>MKNLLVTGYRAHELNIFDEKNPGIGFIQKAIESKLVPLIEEGLEWVITPGQYGVDLWACEAVIRLKRNYSHLRCSIISAYLNPDEKWKEGRQRYFQDILKGVDYYASVSNKPYEGVWQLKARDELLFRKTDGILLFYDEDRGEASPRFYKERALKKQAKEGYRYIGIQAEDVQSIADEEAYSAFDAGLSDDPGGYGDPEA</sequence>
<dbReference type="Proteomes" id="UP001589619">
    <property type="component" value="Unassembled WGS sequence"/>
</dbReference>
<keyword evidence="2" id="KW-1185">Reference proteome</keyword>
<dbReference type="PANTHER" id="PTHR38440:SF1">
    <property type="entry name" value="UPF0398 PROTEIN SPR0331"/>
    <property type="match status" value="1"/>
</dbReference>
<proteinExistence type="predicted"/>
<dbReference type="InterPro" id="IPR010697">
    <property type="entry name" value="YspA"/>
</dbReference>
<dbReference type="EMBL" id="JBHMAG010000016">
    <property type="protein sequence ID" value="MFB9754611.1"/>
    <property type="molecule type" value="Genomic_DNA"/>
</dbReference>
<dbReference type="Pfam" id="PF06908">
    <property type="entry name" value="YpsA"/>
    <property type="match status" value="1"/>
</dbReference>
<reference evidence="1 2" key="1">
    <citation type="submission" date="2024-09" db="EMBL/GenBank/DDBJ databases">
        <authorList>
            <person name="Sun Q."/>
            <person name="Mori K."/>
        </authorList>
    </citation>
    <scope>NUCLEOTIDE SEQUENCE [LARGE SCALE GENOMIC DNA]</scope>
    <source>
        <strain evidence="1 2">JCM 12520</strain>
    </source>
</reference>
<dbReference type="SUPFAM" id="SSF102405">
    <property type="entry name" value="MCP/YpsA-like"/>
    <property type="match status" value="1"/>
</dbReference>
<dbReference type="PANTHER" id="PTHR38440">
    <property type="entry name" value="UPF0398 PROTEIN YPSA"/>
    <property type="match status" value="1"/>
</dbReference>
<organism evidence="1 2">
    <name type="scientific">Paenibacillus hodogayensis</name>
    <dbReference type="NCBI Taxonomy" id="279208"/>
    <lineage>
        <taxon>Bacteria</taxon>
        <taxon>Bacillati</taxon>
        <taxon>Bacillota</taxon>
        <taxon>Bacilli</taxon>
        <taxon>Bacillales</taxon>
        <taxon>Paenibacillaceae</taxon>
        <taxon>Paenibacillus</taxon>
    </lineage>
</organism>
<evidence type="ECO:0000313" key="2">
    <source>
        <dbReference type="Proteomes" id="UP001589619"/>
    </source>
</evidence>
<dbReference type="Gene3D" id="3.40.50.450">
    <property type="match status" value="1"/>
</dbReference>
<evidence type="ECO:0000313" key="1">
    <source>
        <dbReference type="EMBL" id="MFB9754611.1"/>
    </source>
</evidence>
<comment type="caution">
    <text evidence="1">The sequence shown here is derived from an EMBL/GenBank/DDBJ whole genome shotgun (WGS) entry which is preliminary data.</text>
</comment>